<dbReference type="STRING" id="679897.HMU13460"/>
<dbReference type="AlphaFoldDB" id="D3UJC5"/>
<feature type="binding site" evidence="5">
    <location>
        <position position="64"/>
    </location>
    <ligand>
        <name>a divalent metal cation</name>
        <dbReference type="ChEBI" id="CHEBI:60240"/>
        <label>2</label>
    </ligand>
</feature>
<dbReference type="PANTHER" id="PTHR13799">
    <property type="entry name" value="NGG1 INTERACTING FACTOR 3"/>
    <property type="match status" value="1"/>
</dbReference>
<gene>
    <name evidence="6" type="ordered locus">HMU13460</name>
</gene>
<proteinExistence type="inferred from homology"/>
<evidence type="ECO:0000256" key="2">
    <source>
        <dbReference type="ARBA" id="ARBA00011643"/>
    </source>
</evidence>
<dbReference type="InterPro" id="IPR002678">
    <property type="entry name" value="DUF34/NIF3"/>
</dbReference>
<feature type="binding site" evidence="5">
    <location>
        <position position="102"/>
    </location>
    <ligand>
        <name>a divalent metal cation</name>
        <dbReference type="ChEBI" id="CHEBI:60240"/>
        <label>1</label>
    </ligand>
</feature>
<feature type="binding site" evidence="5">
    <location>
        <position position="211"/>
    </location>
    <ligand>
        <name>a divalent metal cation</name>
        <dbReference type="ChEBI" id="CHEBI:60240"/>
        <label>1</label>
    </ligand>
</feature>
<evidence type="ECO:0000256" key="1">
    <source>
        <dbReference type="ARBA" id="ARBA00006964"/>
    </source>
</evidence>
<dbReference type="PANTHER" id="PTHR13799:SF14">
    <property type="entry name" value="GTP CYCLOHYDROLASE 1 TYPE 2 HOMOLOG"/>
    <property type="match status" value="1"/>
</dbReference>
<dbReference type="SUPFAM" id="SSF102705">
    <property type="entry name" value="NIF3 (NGG1p interacting factor 3)-like"/>
    <property type="match status" value="1"/>
</dbReference>
<dbReference type="Gene3D" id="3.40.1390.30">
    <property type="entry name" value="NIF3 (NGG1p interacting factor 3)-like"/>
    <property type="match status" value="2"/>
</dbReference>
<dbReference type="EMBL" id="FN555004">
    <property type="protein sequence ID" value="CBG40600.1"/>
    <property type="molecule type" value="Genomic_DNA"/>
</dbReference>
<dbReference type="FunFam" id="3.40.1390.30:FF:000001">
    <property type="entry name" value="GTP cyclohydrolase 1 type 2"/>
    <property type="match status" value="1"/>
</dbReference>
<dbReference type="KEGG" id="hms:HMU13460"/>
<protein>
    <recommendedName>
        <fullName evidence="3">GTP cyclohydrolase 1 type 2 homolog</fullName>
    </recommendedName>
</protein>
<keyword evidence="7" id="KW-1185">Reference proteome</keyword>
<sequence length="245" mass="27397">MAKVAEIYALLQEISPFELQESWDNSGLQLGSLEDEFDSIVLALEIDEAVIEGLGERSLIIVHHPLIFKALKRLDFCDYPSILIQRLIEKKSCVIAMHTNFDITHLNLYVAREMLGFRNAQMQGSIAFASIEPTSLEALAASVQRALDLPVLKVCRAGEQISCIGIVCGSGFGLFPQVRGYKNFCFLTGDIKYHDGMQARAMGVSLIDIMHYESECGFVQILQRILQKKGYQAIISTTKNPFEFL</sequence>
<evidence type="ECO:0000313" key="7">
    <source>
        <dbReference type="Proteomes" id="UP000001522"/>
    </source>
</evidence>
<feature type="binding site" evidence="5">
    <location>
        <position position="215"/>
    </location>
    <ligand>
        <name>a divalent metal cation</name>
        <dbReference type="ChEBI" id="CHEBI:60240"/>
        <label>2</label>
    </ligand>
</feature>
<dbReference type="GO" id="GO:0005737">
    <property type="term" value="C:cytoplasm"/>
    <property type="evidence" value="ECO:0007669"/>
    <property type="project" value="TreeGrafter"/>
</dbReference>
<dbReference type="InterPro" id="IPR036069">
    <property type="entry name" value="DUF34/NIF3_sf"/>
</dbReference>
<evidence type="ECO:0000256" key="5">
    <source>
        <dbReference type="PIRSR" id="PIRSR602678-1"/>
    </source>
</evidence>
<dbReference type="Pfam" id="PF01784">
    <property type="entry name" value="DUF34_NIF3"/>
    <property type="match status" value="1"/>
</dbReference>
<comment type="subunit">
    <text evidence="2">Homohexamer.</text>
</comment>
<evidence type="ECO:0000256" key="4">
    <source>
        <dbReference type="ARBA" id="ARBA00022723"/>
    </source>
</evidence>
<dbReference type="NCBIfam" id="TIGR00486">
    <property type="entry name" value="YbgI_SA1388"/>
    <property type="match status" value="1"/>
</dbReference>
<accession>D3UJC5</accession>
<dbReference type="GO" id="GO:0046872">
    <property type="term" value="F:metal ion binding"/>
    <property type="evidence" value="ECO:0007669"/>
    <property type="project" value="UniProtKB-KW"/>
</dbReference>
<feature type="binding site" evidence="5">
    <location>
        <position position="63"/>
    </location>
    <ligand>
        <name>a divalent metal cation</name>
        <dbReference type="ChEBI" id="CHEBI:60240"/>
        <label>1</label>
    </ligand>
</feature>
<name>D3UJC5_HELM1</name>
<dbReference type="Proteomes" id="UP000001522">
    <property type="component" value="Chromosome"/>
</dbReference>
<evidence type="ECO:0000256" key="3">
    <source>
        <dbReference type="ARBA" id="ARBA00022112"/>
    </source>
</evidence>
<dbReference type="eggNOG" id="COG0327">
    <property type="taxonomic scope" value="Bacteria"/>
</dbReference>
<dbReference type="HOGENOM" id="CLU_037423_2_1_7"/>
<keyword evidence="4 5" id="KW-0479">Metal-binding</keyword>
<evidence type="ECO:0000313" key="6">
    <source>
        <dbReference type="EMBL" id="CBG40600.1"/>
    </source>
</evidence>
<dbReference type="RefSeq" id="WP_013023667.1">
    <property type="nucleotide sequence ID" value="NC_013949.1"/>
</dbReference>
<organism evidence="6 7">
    <name type="scientific">Helicobacter mustelae (strain ATCC 43772 / CCUG 25715 / CIP 103759 / LMG 18044 / NCTC 12198 / R85-136P)</name>
    <name type="common">Campylobacter mustelae</name>
    <dbReference type="NCBI Taxonomy" id="679897"/>
    <lineage>
        <taxon>Bacteria</taxon>
        <taxon>Pseudomonadati</taxon>
        <taxon>Campylobacterota</taxon>
        <taxon>Epsilonproteobacteria</taxon>
        <taxon>Campylobacterales</taxon>
        <taxon>Helicobacteraceae</taxon>
        <taxon>Helicobacter</taxon>
    </lineage>
</organism>
<comment type="similarity">
    <text evidence="1">Belongs to the GTP cyclohydrolase I type 2/NIF3 family.</text>
</comment>
<reference evidence="6 7" key="1">
    <citation type="journal article" date="2010" name="BMC Genomics">
        <title>Comparative genomics and proteomics of Helicobacter mustelae, an ulcerogenic and carcinogenic gastric pathogen.</title>
        <authorList>
            <person name="O'Toole P.W."/>
            <person name="Snelling W.J."/>
            <person name="Canchaya C."/>
            <person name="Forde B.M."/>
            <person name="Hardie K.R."/>
            <person name="Josenhans C."/>
            <person name="Graham R.L.J."/>
            <person name="McMullan G."/>
            <person name="Parkhill J."/>
            <person name="Belda E."/>
            <person name="Bentley S.D."/>
        </authorList>
    </citation>
    <scope>NUCLEOTIDE SEQUENCE [LARGE SCALE GENOMIC DNA]</scope>
    <source>
        <strain evidence="7">ATCC 43772 / LMG 18044 / NCTC 12198 / 12198</strain>
    </source>
</reference>